<dbReference type="InterPro" id="IPR000073">
    <property type="entry name" value="AB_hydrolase_1"/>
</dbReference>
<evidence type="ECO:0000259" key="1">
    <source>
        <dbReference type="Pfam" id="PF12697"/>
    </source>
</evidence>
<protein>
    <submittedName>
        <fullName evidence="2">Alpha/beta fold hydrolase</fullName>
    </submittedName>
</protein>
<dbReference type="PANTHER" id="PTHR43798">
    <property type="entry name" value="MONOACYLGLYCEROL LIPASE"/>
    <property type="match status" value="1"/>
</dbReference>
<dbReference type="EMBL" id="JBHSPH010000001">
    <property type="protein sequence ID" value="MFC5860674.1"/>
    <property type="molecule type" value="Genomic_DNA"/>
</dbReference>
<dbReference type="InterPro" id="IPR029058">
    <property type="entry name" value="AB_hydrolase_fold"/>
</dbReference>
<dbReference type="PANTHER" id="PTHR43798:SF33">
    <property type="entry name" value="HYDROLASE, PUTATIVE (AFU_ORTHOLOGUE AFUA_2G14860)-RELATED"/>
    <property type="match status" value="1"/>
</dbReference>
<dbReference type="InterPro" id="IPR050266">
    <property type="entry name" value="AB_hydrolase_sf"/>
</dbReference>
<gene>
    <name evidence="2" type="ORF">ACFPT7_00050</name>
</gene>
<evidence type="ECO:0000313" key="3">
    <source>
        <dbReference type="Proteomes" id="UP001596091"/>
    </source>
</evidence>
<dbReference type="Gene3D" id="3.40.50.1820">
    <property type="entry name" value="alpha/beta hydrolase"/>
    <property type="match status" value="1"/>
</dbReference>
<dbReference type="GO" id="GO:0016787">
    <property type="term" value="F:hydrolase activity"/>
    <property type="evidence" value="ECO:0007669"/>
    <property type="project" value="UniProtKB-KW"/>
</dbReference>
<reference evidence="3" key="1">
    <citation type="journal article" date="2019" name="Int. J. Syst. Evol. Microbiol.">
        <title>The Global Catalogue of Microorganisms (GCM) 10K type strain sequencing project: providing services to taxonomists for standard genome sequencing and annotation.</title>
        <authorList>
            <consortium name="The Broad Institute Genomics Platform"/>
            <consortium name="The Broad Institute Genome Sequencing Center for Infectious Disease"/>
            <person name="Wu L."/>
            <person name="Ma J."/>
        </authorList>
    </citation>
    <scope>NUCLEOTIDE SEQUENCE [LARGE SCALE GENOMIC DNA]</scope>
    <source>
        <strain evidence="3">JCM 4087</strain>
    </source>
</reference>
<sequence>MERRAFSNGKLRLSYLDSGGAGQILIALHGHWMEAATFIPLADCLWPSWRLVALDQRGHGYSDHAASYGRSDYLADIAALFRHLGVDSAVLLGHSLGGVNAYQFAAGNPLRVRAMIIEDIGATVSGDVSFIRPWSGTFPTQQALEERIGSRLAPYVRNSFRQTAAGWQLSFNPADEEISQKHLNGDHSSDWLASNCKALLIRGEHSPITKETEMRNMAERRANTTLLTLPGGHVVHADSPEEFCRAVTAFLSGIDRL</sequence>
<dbReference type="PRINTS" id="PR00111">
    <property type="entry name" value="ABHYDROLASE"/>
</dbReference>
<dbReference type="Proteomes" id="UP001596091">
    <property type="component" value="Unassembled WGS sequence"/>
</dbReference>
<evidence type="ECO:0000313" key="2">
    <source>
        <dbReference type="EMBL" id="MFC5860674.1"/>
    </source>
</evidence>
<dbReference type="Pfam" id="PF12697">
    <property type="entry name" value="Abhydrolase_6"/>
    <property type="match status" value="1"/>
</dbReference>
<accession>A0ABW1E8N9</accession>
<keyword evidence="2" id="KW-0378">Hydrolase</keyword>
<dbReference type="SUPFAM" id="SSF53474">
    <property type="entry name" value="alpha/beta-Hydrolases"/>
    <property type="match status" value="1"/>
</dbReference>
<name>A0ABW1E8N9_9BACT</name>
<comment type="caution">
    <text evidence="2">The sequence shown here is derived from an EMBL/GenBank/DDBJ whole genome shotgun (WGS) entry which is preliminary data.</text>
</comment>
<keyword evidence="3" id="KW-1185">Reference proteome</keyword>
<organism evidence="2 3">
    <name type="scientific">Acidicapsa dinghuensis</name>
    <dbReference type="NCBI Taxonomy" id="2218256"/>
    <lineage>
        <taxon>Bacteria</taxon>
        <taxon>Pseudomonadati</taxon>
        <taxon>Acidobacteriota</taxon>
        <taxon>Terriglobia</taxon>
        <taxon>Terriglobales</taxon>
        <taxon>Acidobacteriaceae</taxon>
        <taxon>Acidicapsa</taxon>
    </lineage>
</organism>
<feature type="domain" description="AB hydrolase-1" evidence="1">
    <location>
        <begin position="26"/>
        <end position="246"/>
    </location>
</feature>
<dbReference type="RefSeq" id="WP_263335382.1">
    <property type="nucleotide sequence ID" value="NZ_JAGSYH010000002.1"/>
</dbReference>
<proteinExistence type="predicted"/>